<evidence type="ECO:0000256" key="6">
    <source>
        <dbReference type="ARBA" id="ARBA00022776"/>
    </source>
</evidence>
<evidence type="ECO:0000259" key="13">
    <source>
        <dbReference type="Pfam" id="PF12922"/>
    </source>
</evidence>
<evidence type="ECO:0000313" key="15">
    <source>
        <dbReference type="Proteomes" id="UP000245699"/>
    </source>
</evidence>
<keyword evidence="5 10" id="KW-0132">Cell division</keyword>
<evidence type="ECO:0000256" key="10">
    <source>
        <dbReference type="PIRNR" id="PIRNR017127"/>
    </source>
</evidence>
<keyword evidence="4" id="KW-0158">Chromosome</keyword>
<feature type="domain" description="Condensin complex subunit 1 C-terminal" evidence="12">
    <location>
        <begin position="932"/>
        <end position="1094"/>
    </location>
</feature>
<comment type="similarity">
    <text evidence="3 10">Belongs to the CND1 (condensin subunit 1) family.</text>
</comment>
<sequence length="1209" mass="137049">MYKLQQRITSIFDGTSDSESYVNVAELDYDEAKDMIEKLYNQLVEDSGRICNDEVFDQMACFIKDFGEIDRKTVGGIIDLISMGLEDELKPIISESDEMFFEKSECLERYALLAQSSVERLALPSKRESKQKRKVQIKKDIAVVLGQEVPNAEKTIQEILQQLSKLLSANTNKIWETSTEKDAFVSVVIMLATKVMETISLISSPKIKDLVLLIFIKASAQHNLLFSLVNILWQSLKNFEHVSQILAELAATSVNHHNYTQLADELLQYVSSEDWGNISDKAAQKYISKFLISLSILIPKQVTRFMNKLITHLGSESYTVRTTIVEVIGYLINYSGGLEQTEQLRNQIIEYFDIIEQRFMDSHYIVRAKVLQVCQMICTGPAKFPKQRPRLVDLAIGRLEDKASNVRRNAMKALLMFLETHPYNLDGGELVLSHFENKCQVIANTIQSIISKATEEIQNNQSISQEIKSEEQENQPTLDKSEEIEQERDLVIRYKMELQYYQDAIRFVKQLETAIHLVVQLLFSTNRQEVIDAIKFLVQTERYKINGSKQAIHKMMHLVWQPSYQNISINTGQESNNLENKVMQTLYDAFLQLYINPIENMNDKENVNRVCNNLLELVDKASLADLASLEKILVVLVQNKSINNDVIAKLRNLYLKSSKDRRGAILILSMLSLASRSVVGDDIDLFLKIGLGKTGLSDFVVAKYTCDALKTLTKFNGNKRLSMSNNLFERLEGLLTVPTNDLEWFPAAQSALNAIYLLGDQPSIIVTEIIKKITRSTIEKAGTTDSGSLEFEFSQLLFVIGHVAIKEIELLEIVEADLKRRKFGNIGGEGAQEELAMVSGGGTEDDIGDLIASIRDNQLLYGAQSLLKLYSPIVESLCKKINDGEISTFSQTIKSHSIIALSKLMCISFEYCESNLPLLLALLRNSKDQVDRANIAIALGDISVCFNRLVGENLGFLYERLTMDSNINVKRTMLMVLTHLILNGMIKIKSHLGELAVCLEDDDSRISQLTKLFFYELATKADNVIYNNIPDIISTLSFNKRGTSIEQSKFDKIVKFLFQFIKDKQTDNIVEKLCMRFRSVQIPRQACDLAFCLSLLPYKNDKSLLKLMSMMPTYSQYLSDTNIYKYFSEISVKAKHNVNSSGVGGNSASVSTTSVVEFETKLQQARDRATGKSEDLMEVEDVEMDESENVENEDELMDEDEEEIYSDEE</sequence>
<dbReference type="STRING" id="61424.A0A2T9YVX1"/>
<keyword evidence="8" id="KW-0539">Nucleus</keyword>
<dbReference type="Pfam" id="PF12922">
    <property type="entry name" value="Cnd1_N"/>
    <property type="match status" value="1"/>
</dbReference>
<evidence type="ECO:0000256" key="5">
    <source>
        <dbReference type="ARBA" id="ARBA00022618"/>
    </source>
</evidence>
<keyword evidence="15" id="KW-1185">Reference proteome</keyword>
<protein>
    <recommendedName>
        <fullName evidence="10">Condensin complex subunit 1</fullName>
    </recommendedName>
</protein>
<feature type="region of interest" description="Disordered" evidence="11">
    <location>
        <begin position="461"/>
        <end position="482"/>
    </location>
</feature>
<feature type="region of interest" description="Disordered" evidence="11">
    <location>
        <begin position="1165"/>
        <end position="1209"/>
    </location>
</feature>
<dbReference type="GO" id="GO:0005634">
    <property type="term" value="C:nucleus"/>
    <property type="evidence" value="ECO:0007669"/>
    <property type="project" value="UniProtKB-SubCell"/>
</dbReference>
<dbReference type="InterPro" id="IPR032682">
    <property type="entry name" value="Cnd1_C"/>
</dbReference>
<dbReference type="EMBL" id="MBFT01000143">
    <property type="protein sequence ID" value="PVU96493.1"/>
    <property type="molecule type" value="Genomic_DNA"/>
</dbReference>
<evidence type="ECO:0000256" key="2">
    <source>
        <dbReference type="ARBA" id="ARBA00004286"/>
    </source>
</evidence>
<dbReference type="Gene3D" id="1.25.10.10">
    <property type="entry name" value="Leucine-rich Repeat Variant"/>
    <property type="match status" value="1"/>
</dbReference>
<evidence type="ECO:0000256" key="7">
    <source>
        <dbReference type="ARBA" id="ARBA00023067"/>
    </source>
</evidence>
<dbReference type="InterPro" id="IPR024324">
    <property type="entry name" value="Condensin_cplx_su1_N"/>
</dbReference>
<evidence type="ECO:0000256" key="4">
    <source>
        <dbReference type="ARBA" id="ARBA00022454"/>
    </source>
</evidence>
<dbReference type="SUPFAM" id="SSF48371">
    <property type="entry name" value="ARM repeat"/>
    <property type="match status" value="1"/>
</dbReference>
<dbReference type="GO" id="GO:0000796">
    <property type="term" value="C:condensin complex"/>
    <property type="evidence" value="ECO:0007669"/>
    <property type="project" value="TreeGrafter"/>
</dbReference>
<keyword evidence="6 10" id="KW-0498">Mitosis</keyword>
<name>A0A2T9YVX1_9FUNG</name>
<dbReference type="InterPro" id="IPR011989">
    <property type="entry name" value="ARM-like"/>
</dbReference>
<comment type="caution">
    <text evidence="14">The sequence shown here is derived from an EMBL/GenBank/DDBJ whole genome shotgun (WGS) entry which is preliminary data.</text>
</comment>
<proteinExistence type="inferred from homology"/>
<dbReference type="GO" id="GO:0051301">
    <property type="term" value="P:cell division"/>
    <property type="evidence" value="ECO:0007669"/>
    <property type="project" value="UniProtKB-KW"/>
</dbReference>
<reference evidence="14 15" key="1">
    <citation type="journal article" date="2018" name="MBio">
        <title>Comparative Genomics Reveals the Core Gene Toolbox for the Fungus-Insect Symbiosis.</title>
        <authorList>
            <person name="Wang Y."/>
            <person name="Stata M."/>
            <person name="Wang W."/>
            <person name="Stajich J.E."/>
            <person name="White M.M."/>
            <person name="Moncalvo J.M."/>
        </authorList>
    </citation>
    <scope>NUCLEOTIDE SEQUENCE [LARGE SCALE GENOMIC DNA]</scope>
    <source>
        <strain evidence="14 15">AUS-77-4</strain>
    </source>
</reference>
<dbReference type="GO" id="GO:0007076">
    <property type="term" value="P:mitotic chromosome condensation"/>
    <property type="evidence" value="ECO:0007669"/>
    <property type="project" value="InterPro"/>
</dbReference>
<dbReference type="GO" id="GO:0000779">
    <property type="term" value="C:condensed chromosome, centromeric region"/>
    <property type="evidence" value="ECO:0007669"/>
    <property type="project" value="TreeGrafter"/>
</dbReference>
<evidence type="ECO:0000256" key="9">
    <source>
        <dbReference type="ARBA" id="ARBA00023306"/>
    </source>
</evidence>
<feature type="compositionally biased region" description="Basic and acidic residues" evidence="11">
    <location>
        <begin position="1165"/>
        <end position="1175"/>
    </location>
</feature>
<dbReference type="InterPro" id="IPR016024">
    <property type="entry name" value="ARM-type_fold"/>
</dbReference>
<evidence type="ECO:0000256" key="8">
    <source>
        <dbReference type="ARBA" id="ARBA00023242"/>
    </source>
</evidence>
<dbReference type="Proteomes" id="UP000245699">
    <property type="component" value="Unassembled WGS sequence"/>
</dbReference>
<keyword evidence="9 10" id="KW-0131">Cell cycle</keyword>
<comment type="subcellular location">
    <subcellularLocation>
        <location evidence="2">Chromosome</location>
    </subcellularLocation>
    <subcellularLocation>
        <location evidence="1">Nucleus</location>
    </subcellularLocation>
</comment>
<feature type="compositionally biased region" description="Acidic residues" evidence="11">
    <location>
        <begin position="1176"/>
        <end position="1209"/>
    </location>
</feature>
<dbReference type="InterPro" id="IPR007673">
    <property type="entry name" value="Condensin_cplx_su1"/>
</dbReference>
<feature type="domain" description="Condensin complex subunit 1 N-terminal" evidence="13">
    <location>
        <begin position="77"/>
        <end position="226"/>
    </location>
</feature>
<dbReference type="GO" id="GO:0042393">
    <property type="term" value="F:histone binding"/>
    <property type="evidence" value="ECO:0007669"/>
    <property type="project" value="TreeGrafter"/>
</dbReference>
<dbReference type="AlphaFoldDB" id="A0A2T9YVX1"/>
<dbReference type="OrthoDB" id="436262at2759"/>
<evidence type="ECO:0000256" key="3">
    <source>
        <dbReference type="ARBA" id="ARBA00009606"/>
    </source>
</evidence>
<dbReference type="InterPro" id="IPR026971">
    <property type="entry name" value="CND1/NCAPD3"/>
</dbReference>
<gene>
    <name evidence="14" type="ORF">BB559_002355</name>
</gene>
<accession>A0A2T9YVX1</accession>
<keyword evidence="7 10" id="KW-0226">DNA condensation</keyword>
<evidence type="ECO:0000256" key="1">
    <source>
        <dbReference type="ARBA" id="ARBA00004123"/>
    </source>
</evidence>
<evidence type="ECO:0000313" key="14">
    <source>
        <dbReference type="EMBL" id="PVU96493.1"/>
    </source>
</evidence>
<dbReference type="PANTHER" id="PTHR14222">
    <property type="entry name" value="CONDENSIN"/>
    <property type="match status" value="1"/>
</dbReference>
<dbReference type="Pfam" id="PF12717">
    <property type="entry name" value="Cnd1"/>
    <property type="match status" value="1"/>
</dbReference>
<evidence type="ECO:0000256" key="11">
    <source>
        <dbReference type="SAM" id="MobiDB-lite"/>
    </source>
</evidence>
<dbReference type="GO" id="GO:0010032">
    <property type="term" value="P:meiotic chromosome condensation"/>
    <property type="evidence" value="ECO:0007669"/>
    <property type="project" value="TreeGrafter"/>
</dbReference>
<dbReference type="PIRSF" id="PIRSF017127">
    <property type="entry name" value="Condensin_D2"/>
    <property type="match status" value="1"/>
</dbReference>
<comment type="function">
    <text evidence="10">Regulatory subunit of the condensin complex, a complex required for conversion of interphase chromatin into mitotic-like condense chromosomes. The condensin complex probably introduces positive supercoils into relaxed DNA in the presence of type I topoisomerases and converts nicked DNA into positive knotted forms in the presence of type II topoisomerases.</text>
</comment>
<dbReference type="PANTHER" id="PTHR14222:SF2">
    <property type="entry name" value="CONDENSIN COMPLEX SUBUNIT 1"/>
    <property type="match status" value="1"/>
</dbReference>
<evidence type="ECO:0000259" key="12">
    <source>
        <dbReference type="Pfam" id="PF12717"/>
    </source>
</evidence>
<organism evidence="14 15">
    <name type="scientific">Furculomyces boomerangus</name>
    <dbReference type="NCBI Taxonomy" id="61424"/>
    <lineage>
        <taxon>Eukaryota</taxon>
        <taxon>Fungi</taxon>
        <taxon>Fungi incertae sedis</taxon>
        <taxon>Zoopagomycota</taxon>
        <taxon>Kickxellomycotina</taxon>
        <taxon>Harpellomycetes</taxon>
        <taxon>Harpellales</taxon>
        <taxon>Harpellaceae</taxon>
        <taxon>Furculomyces</taxon>
    </lineage>
</organism>